<evidence type="ECO:0000313" key="2">
    <source>
        <dbReference type="EMBL" id="TCS33313.1"/>
    </source>
</evidence>
<dbReference type="Pfam" id="PF13503">
    <property type="entry name" value="DUF4123"/>
    <property type="match status" value="1"/>
</dbReference>
<organism evidence="2 3">
    <name type="scientific">Paucimonas lemoignei</name>
    <name type="common">Pseudomonas lemoignei</name>
    <dbReference type="NCBI Taxonomy" id="29443"/>
    <lineage>
        <taxon>Bacteria</taxon>
        <taxon>Pseudomonadati</taxon>
        <taxon>Pseudomonadota</taxon>
        <taxon>Betaproteobacteria</taxon>
        <taxon>Burkholderiales</taxon>
        <taxon>Burkholderiaceae</taxon>
        <taxon>Paucimonas</taxon>
    </lineage>
</organism>
<evidence type="ECO:0000259" key="1">
    <source>
        <dbReference type="Pfam" id="PF13503"/>
    </source>
</evidence>
<feature type="domain" description="DUF4123" evidence="1">
    <location>
        <begin position="42"/>
        <end position="133"/>
    </location>
</feature>
<protein>
    <submittedName>
        <fullName evidence="2">Uncharacterized protein DUF4123</fullName>
    </submittedName>
</protein>
<comment type="caution">
    <text evidence="2">The sequence shown here is derived from an EMBL/GenBank/DDBJ whole genome shotgun (WGS) entry which is preliminary data.</text>
</comment>
<dbReference type="RefSeq" id="WP_132260268.1">
    <property type="nucleotide sequence ID" value="NZ_SLZQ01000017.1"/>
</dbReference>
<dbReference type="EMBL" id="SLZQ01000017">
    <property type="protein sequence ID" value="TCS33313.1"/>
    <property type="molecule type" value="Genomic_DNA"/>
</dbReference>
<name>A0A4R3HUE7_PAULE</name>
<dbReference type="Proteomes" id="UP000295382">
    <property type="component" value="Unassembled WGS sequence"/>
</dbReference>
<dbReference type="OrthoDB" id="8584274at2"/>
<keyword evidence="3" id="KW-1185">Reference proteome</keyword>
<gene>
    <name evidence="2" type="ORF">EDC30_11768</name>
</gene>
<evidence type="ECO:0000313" key="3">
    <source>
        <dbReference type="Proteomes" id="UP000295382"/>
    </source>
</evidence>
<sequence>MESLYPVRLLADHQYALLDRVANAGIPEDWPLVPLAPQGFENEEHLLPALIPLQEMSAAQQEDLLEMLDRAQDSGDVPVVVTFLASDVDLERMRLHWTRQLMIYLPGGGRALLRSYDPRVFMQLRWMFTPAQLGRLFGPIDKWTVYNGQSWQSHARPDGTHSTASPIDTGQAIQLGRIGQINQVLAQFSATHLPELESVSRKIHSLLVRAQEHGLMAEQELIAFAMHGMTVHPNFYRHPDIARRIAEIDRSEQTYLDAIASIDAAHWQRIAQGLGKTSSAAAHLTGPTP</sequence>
<accession>A0A4R3HUE7</accession>
<dbReference type="AlphaFoldDB" id="A0A4R3HUE7"/>
<proteinExistence type="predicted"/>
<reference evidence="2 3" key="1">
    <citation type="submission" date="2019-03" db="EMBL/GenBank/DDBJ databases">
        <title>Genomic Encyclopedia of Type Strains, Phase IV (KMG-IV): sequencing the most valuable type-strain genomes for metagenomic binning, comparative biology and taxonomic classification.</title>
        <authorList>
            <person name="Goeker M."/>
        </authorList>
    </citation>
    <scope>NUCLEOTIDE SEQUENCE [LARGE SCALE GENOMIC DNA]</scope>
    <source>
        <strain evidence="2 3">DSM 7445</strain>
    </source>
</reference>
<dbReference type="InterPro" id="IPR025391">
    <property type="entry name" value="DUF4123"/>
</dbReference>